<evidence type="ECO:0000259" key="2">
    <source>
        <dbReference type="Pfam" id="PF20501"/>
    </source>
</evidence>
<keyword evidence="1" id="KW-0472">Membrane</keyword>
<dbReference type="PANTHER" id="PTHR33932:SF4">
    <property type="entry name" value="NA(+)_H(+) ANTIPORTER SUBUNIT B"/>
    <property type="match status" value="1"/>
</dbReference>
<reference evidence="3 4" key="1">
    <citation type="submission" date="2018-06" db="EMBL/GenBank/DDBJ databases">
        <title>Extensive metabolic versatility and redundancy in microbially diverse, dynamic hydrothermal sediments.</title>
        <authorList>
            <person name="Dombrowski N."/>
            <person name="Teske A."/>
            <person name="Baker B.J."/>
        </authorList>
    </citation>
    <scope>NUCLEOTIDE SEQUENCE [LARGE SCALE GENOMIC DNA]</scope>
    <source>
        <strain evidence="3">B47_G16</strain>
    </source>
</reference>
<name>A0A497E2H4_UNCAE</name>
<keyword evidence="1" id="KW-0812">Transmembrane</keyword>
<feature type="transmembrane region" description="Helical" evidence="1">
    <location>
        <begin position="69"/>
        <end position="86"/>
    </location>
</feature>
<keyword evidence="1" id="KW-1133">Transmembrane helix</keyword>
<organism evidence="3 4">
    <name type="scientific">Aerophobetes bacterium</name>
    <dbReference type="NCBI Taxonomy" id="2030807"/>
    <lineage>
        <taxon>Bacteria</taxon>
        <taxon>Candidatus Aerophobota</taxon>
    </lineage>
</organism>
<feature type="domain" description="MrpA C-terminal/MbhE" evidence="2">
    <location>
        <begin position="31"/>
        <end position="87"/>
    </location>
</feature>
<dbReference type="InterPro" id="IPR046806">
    <property type="entry name" value="MrpA_C/MbhE"/>
</dbReference>
<protein>
    <recommendedName>
        <fullName evidence="2">MrpA C-terminal/MbhE domain-containing protein</fullName>
    </recommendedName>
</protein>
<evidence type="ECO:0000313" key="4">
    <source>
        <dbReference type="Proteomes" id="UP000279422"/>
    </source>
</evidence>
<evidence type="ECO:0000256" key="1">
    <source>
        <dbReference type="SAM" id="Phobius"/>
    </source>
</evidence>
<accession>A0A497E2H4</accession>
<proteinExistence type="predicted"/>
<comment type="caution">
    <text evidence="3">The sequence shown here is derived from an EMBL/GenBank/DDBJ whole genome shotgun (WGS) entry which is preliminary data.</text>
</comment>
<dbReference type="PANTHER" id="PTHR33932">
    <property type="entry name" value="NA(+)/H(+) ANTIPORTER SUBUNIT B"/>
    <property type="match status" value="1"/>
</dbReference>
<evidence type="ECO:0000313" key="3">
    <source>
        <dbReference type="EMBL" id="RLE07958.1"/>
    </source>
</evidence>
<dbReference type="EMBL" id="QMPZ01000128">
    <property type="protein sequence ID" value="RLE07958.1"/>
    <property type="molecule type" value="Genomic_DNA"/>
</dbReference>
<dbReference type="Proteomes" id="UP000279422">
    <property type="component" value="Unassembled WGS sequence"/>
</dbReference>
<dbReference type="Pfam" id="PF20501">
    <property type="entry name" value="MbhE"/>
    <property type="match status" value="1"/>
</dbReference>
<feature type="transmembrane region" description="Helical" evidence="1">
    <location>
        <begin position="6"/>
        <end position="25"/>
    </location>
</feature>
<gene>
    <name evidence="3" type="ORF">DRJ00_07170</name>
</gene>
<dbReference type="AlphaFoldDB" id="A0A497E2H4"/>
<sequence length="96" mass="10893">MSLKSVIRYILVLLLLVVLAVAMFVGMDFGKEYHRRKVSDYYIARGVKDTGAINLVTAIYLNYRAYDTLGEATVLFVAVLGVMYLLSYEKTRDENS</sequence>
<dbReference type="InterPro" id="IPR050622">
    <property type="entry name" value="CPA3_antiporter_subunitB"/>
</dbReference>